<feature type="region of interest" description="Disordered" evidence="1">
    <location>
        <begin position="1"/>
        <end position="21"/>
    </location>
</feature>
<protein>
    <submittedName>
        <fullName evidence="2">Uncharacterized protein</fullName>
    </submittedName>
</protein>
<proteinExistence type="predicted"/>
<sequence>MTDDTADSAASRGRRAGRIRDGQDRDSAIFTVSRSAHDVYDRLEMEMTTDANGVPRQEGTYFDKWPEVGSNLLRYRFCAVDGGYIARIVKCENGANYSVHLDFGCYLNYTDESNYIYKPTDFSDAAVHVRLFKQDFVERWHRAHPEAVGELRWIESVSKNNFLGPRCSRYNAFRHLYFRYLSRNRRRSIPAYLRNYANDMRWMVSFAMMEHLQALRSARGLTTANAMRDDPVSAQDTDRHDHSAHWAAHPRYQEHTWGPFSRAAPLMVATVEETVRRMSDAMNAARLTVAPEVEGIMVHDVRSRVGRSRHRISDRQRMDADDAYGGCFPAVCTFGWKAVRVGRSPLKELVAFRNPPVLKYFFGRRTNTDGGEGPERAARDRQLVYRMSFERIAPAAGSSDRAHEVHDPQERSDRVERATRPRRTLPLRVNENAQRLVSEDAYVTSEMFAESVEEAIPTSGGPLDFIQRNTRRARQVVAGALYTWVGARSHEIAMIRVLMTGASTERNRLGSAIRNRYREHVPTAMARDTFCAPHIAAQFSLSRDGMWQIEGRYFRDAFPPIPPRLCVDSFTEPVPDTTAETVDTAYLEGSLDTLCHVFAANADAAVRNFMKQQGHRLFDDATASEVEWSYVGTEYPVYNPYFTFYEKKRALSPPLFYETRADAVIHARRVGSRGRAADHEGRVVIVEHKMLMEARKATPRVLDINTVRQCLTNAFVYYACVGILPSHCLLVFSTRRADYLDRPLRRQPQLRRTRQRTRSAPQEAVQGENVAYVGLLRVDLTVRYQMRLFQRVMTSPFQNTNDYDAHYMDERHFLLSPHETSVDHEPEHADIHAFGEPPSGNRSHDMPDIFCRDDVRCPEFAITRMCVTMHETHRRLWHSRGEPFADDDDARVRGNRGFVPSRRSIDLALRDPGLRAIGLNYLHERTNEDIVPLLARNHLMRRGGGLRYNLGSSRRATPEAYIHFAVRYNLLDEYRNADDDLLGGIASVRVFGAENDHAGVHGFGLRVRAVEPPSAPSVEPPRRMETRYGATRRAAANAESPRVPQANRYLTSAVAQFDALRAPVTRGQAANAGRQYRREPDENARARGRINKRVMQKAEEMAVEFDQHDALTLFRRILTLKNPANGRPQFAPDDDEPYNPLPKASKSRRARATVFCRSLNRLLNHRVHAAVSALMATPIGHGWFSEIDPNTAHTRAQQFPHMSDRGSWTTFALNLLEADMRGYEGDSLRADRGETTTAHHAIDTAANDIRDHLRGRGPSENRRQIDTTERLSEGEPRNGSPVRNRDDTRRNDPPTSSGAYSLTPNSWPPKQSQSATQSWILNPVLYAAAGSELGRVFPGLPIRSAHEQNLELGAAWTALTASVRSHLFLHATENPVEGLDQPQDGSSDRDVSRWLVAYLHAHDHGHRYYVAAQDQEILFGMHRDNDDNERLLGVYRILLREVDPPVRHPDMRERESREI</sequence>
<organism evidence="2 3">
    <name type="scientific">Cymbomonas tetramitiformis</name>
    <dbReference type="NCBI Taxonomy" id="36881"/>
    <lineage>
        <taxon>Eukaryota</taxon>
        <taxon>Viridiplantae</taxon>
        <taxon>Chlorophyta</taxon>
        <taxon>Pyramimonadophyceae</taxon>
        <taxon>Pyramimonadales</taxon>
        <taxon>Pyramimonadaceae</taxon>
        <taxon>Cymbomonas</taxon>
    </lineage>
</organism>
<evidence type="ECO:0000313" key="3">
    <source>
        <dbReference type="Proteomes" id="UP001190700"/>
    </source>
</evidence>
<keyword evidence="3" id="KW-1185">Reference proteome</keyword>
<feature type="compositionally biased region" description="Low complexity" evidence="1">
    <location>
        <begin position="1235"/>
        <end position="1247"/>
    </location>
</feature>
<feature type="compositionally biased region" description="Basic and acidic residues" evidence="1">
    <location>
        <begin position="1283"/>
        <end position="1292"/>
    </location>
</feature>
<dbReference type="Proteomes" id="UP001190700">
    <property type="component" value="Unassembled WGS sequence"/>
</dbReference>
<feature type="compositionally biased region" description="Polar residues" evidence="1">
    <location>
        <begin position="1296"/>
        <end position="1314"/>
    </location>
</feature>
<gene>
    <name evidence="2" type="ORF">CYMTET_54277</name>
</gene>
<evidence type="ECO:0000256" key="1">
    <source>
        <dbReference type="SAM" id="MobiDB-lite"/>
    </source>
</evidence>
<name>A0AAE0BGI4_9CHLO</name>
<accession>A0AAE0BGI4</accession>
<evidence type="ECO:0000313" key="2">
    <source>
        <dbReference type="EMBL" id="KAK3235515.1"/>
    </source>
</evidence>
<dbReference type="EMBL" id="LGRX02035274">
    <property type="protein sequence ID" value="KAK3235515.1"/>
    <property type="molecule type" value="Genomic_DNA"/>
</dbReference>
<feature type="compositionally biased region" description="Basic and acidic residues" evidence="1">
    <location>
        <begin position="1248"/>
        <end position="1276"/>
    </location>
</feature>
<feature type="region of interest" description="Disordered" evidence="1">
    <location>
        <begin position="395"/>
        <end position="423"/>
    </location>
</feature>
<feature type="compositionally biased region" description="Basic and acidic residues" evidence="1">
    <location>
        <begin position="400"/>
        <end position="419"/>
    </location>
</feature>
<comment type="caution">
    <text evidence="2">The sequence shown here is derived from an EMBL/GenBank/DDBJ whole genome shotgun (WGS) entry which is preliminary data.</text>
</comment>
<feature type="region of interest" description="Disordered" evidence="1">
    <location>
        <begin position="1227"/>
        <end position="1314"/>
    </location>
</feature>
<reference evidence="2 3" key="1">
    <citation type="journal article" date="2015" name="Genome Biol. Evol.">
        <title>Comparative Genomics of a Bacterivorous Green Alga Reveals Evolutionary Causalities and Consequences of Phago-Mixotrophic Mode of Nutrition.</title>
        <authorList>
            <person name="Burns J.A."/>
            <person name="Paasch A."/>
            <person name="Narechania A."/>
            <person name="Kim E."/>
        </authorList>
    </citation>
    <scope>NUCLEOTIDE SEQUENCE [LARGE SCALE GENOMIC DNA]</scope>
    <source>
        <strain evidence="2 3">PLY_AMNH</strain>
    </source>
</reference>
<feature type="region of interest" description="Disordered" evidence="1">
    <location>
        <begin position="1123"/>
        <end position="1146"/>
    </location>
</feature>